<protein>
    <recommendedName>
        <fullName evidence="2">Tc1-like transposase DDE domain-containing protein</fullName>
    </recommendedName>
</protein>
<accession>A0A7D5Z951</accession>
<feature type="domain" description="Tc1-like transposase DDE" evidence="2">
    <location>
        <begin position="86"/>
        <end position="211"/>
    </location>
</feature>
<evidence type="ECO:0000313" key="4">
    <source>
        <dbReference type="Proteomes" id="UP000510686"/>
    </source>
</evidence>
<reference evidence="3 4" key="1">
    <citation type="submission" date="2020-07" db="EMBL/GenBank/DDBJ databases">
        <title>Telomere length de novo assembly of all 7 chromosomes of the fungus, Metarhizium brunneum, using a novel assembly pipeline.</title>
        <authorList>
            <person name="Saud z."/>
            <person name="Kortsinoglou A."/>
            <person name="Kouvelis V.N."/>
            <person name="Butt T.M."/>
        </authorList>
    </citation>
    <scope>NUCLEOTIDE SEQUENCE [LARGE SCALE GENOMIC DNA]</scope>
    <source>
        <strain evidence="3 4">4556</strain>
    </source>
</reference>
<dbReference type="InterPro" id="IPR036397">
    <property type="entry name" value="RNaseH_sf"/>
</dbReference>
<feature type="region of interest" description="Disordered" evidence="1">
    <location>
        <begin position="46"/>
        <end position="74"/>
    </location>
</feature>
<dbReference type="SUPFAM" id="SSF53098">
    <property type="entry name" value="Ribonuclease H-like"/>
    <property type="match status" value="1"/>
</dbReference>
<organism evidence="3 4">
    <name type="scientific">Metarhizium brunneum</name>
    <dbReference type="NCBI Taxonomy" id="500148"/>
    <lineage>
        <taxon>Eukaryota</taxon>
        <taxon>Fungi</taxon>
        <taxon>Dikarya</taxon>
        <taxon>Ascomycota</taxon>
        <taxon>Pezizomycotina</taxon>
        <taxon>Sordariomycetes</taxon>
        <taxon>Hypocreomycetidae</taxon>
        <taxon>Hypocreales</taxon>
        <taxon>Clavicipitaceae</taxon>
        <taxon>Metarhizium</taxon>
    </lineage>
</organism>
<gene>
    <name evidence="3" type="ORF">G6M90_00g090430</name>
</gene>
<dbReference type="RefSeq" id="XP_065987523.1">
    <property type="nucleotide sequence ID" value="XM_066131372.1"/>
</dbReference>
<feature type="compositionally biased region" description="Basic and acidic residues" evidence="1">
    <location>
        <begin position="62"/>
        <end position="74"/>
    </location>
</feature>
<dbReference type="AlphaFoldDB" id="A0A7D5Z951"/>
<sequence length="250" mass="28882">MSEHLKIFERPDLARTPTIWPTIKCISIPFEPCFNFQSRILAAFGDQPEGSRPGGITKLATNKRDHSPEVDERLSKRPMVEHDTVTGWAPFGQPAVHVDEFNRDKKIQILPAYTQDGILHAKIYRGSTDSAVFKEFIEELLPLLGKLPAPKSVVVMDNASFHHSKRIRRMCAAAGVRILFLPPYSPDLNPIEEYFAELKRFIKKQWFKENDHTQPFDTFLRWCVYQVGERRESADGHFRHSGITIRFHNR</sequence>
<dbReference type="EMBL" id="CP058936">
    <property type="protein sequence ID" value="QLI72687.1"/>
    <property type="molecule type" value="Genomic_DNA"/>
</dbReference>
<dbReference type="KEGG" id="mbrn:90968104"/>
<proteinExistence type="predicted"/>
<dbReference type="Gene3D" id="3.30.420.10">
    <property type="entry name" value="Ribonuclease H-like superfamily/Ribonuclease H"/>
    <property type="match status" value="1"/>
</dbReference>
<dbReference type="GeneID" id="90968104"/>
<dbReference type="PANTHER" id="PTHR46564">
    <property type="entry name" value="TRANSPOSASE"/>
    <property type="match status" value="1"/>
</dbReference>
<dbReference type="OrthoDB" id="5153311at2759"/>
<dbReference type="PANTHER" id="PTHR46564:SF1">
    <property type="entry name" value="TRANSPOSASE"/>
    <property type="match status" value="1"/>
</dbReference>
<evidence type="ECO:0000313" key="3">
    <source>
        <dbReference type="EMBL" id="QLI72687.1"/>
    </source>
</evidence>
<dbReference type="Pfam" id="PF13358">
    <property type="entry name" value="DDE_3"/>
    <property type="match status" value="1"/>
</dbReference>
<keyword evidence="4" id="KW-1185">Reference proteome</keyword>
<dbReference type="InterPro" id="IPR012337">
    <property type="entry name" value="RNaseH-like_sf"/>
</dbReference>
<evidence type="ECO:0000259" key="2">
    <source>
        <dbReference type="Pfam" id="PF13358"/>
    </source>
</evidence>
<evidence type="ECO:0000256" key="1">
    <source>
        <dbReference type="SAM" id="MobiDB-lite"/>
    </source>
</evidence>
<dbReference type="GO" id="GO:0003676">
    <property type="term" value="F:nucleic acid binding"/>
    <property type="evidence" value="ECO:0007669"/>
    <property type="project" value="InterPro"/>
</dbReference>
<name>A0A7D5Z951_9HYPO</name>
<dbReference type="Proteomes" id="UP000510686">
    <property type="component" value="Chromosome 5"/>
</dbReference>
<dbReference type="InterPro" id="IPR038717">
    <property type="entry name" value="Tc1-like_DDE_dom"/>
</dbReference>